<dbReference type="SMART" id="SM00141">
    <property type="entry name" value="PDGF"/>
    <property type="match status" value="1"/>
</dbReference>
<dbReference type="PANTHER" id="PTHR11633">
    <property type="entry name" value="PLATELET-DERIVED GROWTH FACTOR"/>
    <property type="match status" value="1"/>
</dbReference>
<dbReference type="EMBL" id="CAXKWB010016172">
    <property type="protein sequence ID" value="CAL4115652.1"/>
    <property type="molecule type" value="Genomic_DNA"/>
</dbReference>
<dbReference type="SUPFAM" id="SSF57501">
    <property type="entry name" value="Cystine-knot cytokines"/>
    <property type="match status" value="1"/>
</dbReference>
<dbReference type="Gene3D" id="2.10.90.10">
    <property type="entry name" value="Cystine-knot cytokines"/>
    <property type="match status" value="1"/>
</dbReference>
<name>A0AAV2R6J9_MEGNR</name>
<dbReference type="PANTHER" id="PTHR11633:SF1">
    <property type="entry name" value="LD28763P"/>
    <property type="match status" value="1"/>
</dbReference>
<comment type="caution">
    <text evidence="6">The sequence shown here is derived from an EMBL/GenBank/DDBJ whole genome shotgun (WGS) entry which is preliminary data.</text>
</comment>
<evidence type="ECO:0000256" key="4">
    <source>
        <dbReference type="RuleBase" id="RU003818"/>
    </source>
</evidence>
<dbReference type="GO" id="GO:0016020">
    <property type="term" value="C:membrane"/>
    <property type="evidence" value="ECO:0007669"/>
    <property type="project" value="InterPro"/>
</dbReference>
<reference evidence="6 7" key="1">
    <citation type="submission" date="2024-05" db="EMBL/GenBank/DDBJ databases">
        <authorList>
            <person name="Wallberg A."/>
        </authorList>
    </citation>
    <scope>NUCLEOTIDE SEQUENCE [LARGE SCALE GENOMIC DNA]</scope>
</reference>
<keyword evidence="3" id="KW-0497">Mitogen</keyword>
<evidence type="ECO:0000256" key="1">
    <source>
        <dbReference type="ARBA" id="ARBA00006686"/>
    </source>
</evidence>
<evidence type="ECO:0000259" key="5">
    <source>
        <dbReference type="PROSITE" id="PS50278"/>
    </source>
</evidence>
<dbReference type="GO" id="GO:0008083">
    <property type="term" value="F:growth factor activity"/>
    <property type="evidence" value="ECO:0007669"/>
    <property type="project" value="UniProtKB-KW"/>
</dbReference>
<evidence type="ECO:0000313" key="7">
    <source>
        <dbReference type="Proteomes" id="UP001497623"/>
    </source>
</evidence>
<dbReference type="InterPro" id="IPR029034">
    <property type="entry name" value="Cystine-knot_cytokine"/>
</dbReference>
<feature type="domain" description="Platelet-derived growth factor (PDGF) family profile" evidence="5">
    <location>
        <begin position="124"/>
        <end position="211"/>
    </location>
</feature>
<proteinExistence type="inferred from homology"/>
<evidence type="ECO:0000313" key="6">
    <source>
        <dbReference type="EMBL" id="CAL4115652.1"/>
    </source>
</evidence>
<sequence length="280" mass="31901">MYQRYDVSTPPNALRDYIMENVEDERICTSDSLRHLIIGIHNQDSRGAAWWAKRCETRTPPRGEKFPPGPPIPIPGHKIESTLIRYRRKSKRPKPRTKPDDSIHISDKDQKALNKLMNNKNVLCKPRKTVVELKSPKPNMELKPHCVYIRQCGGCCDSDLLECRPTEVKSRKFKVLNVTPKSNGKVSIAMPPLVRARAVEHKKCECQCKIQESDCNSNQQYDDQNCRCVCPKGKGSRTTCPNGKVWSDSKCDCVCQNQRSCTTGMIFNDDSCKCDKISDE</sequence>
<keyword evidence="7" id="KW-1185">Reference proteome</keyword>
<protein>
    <recommendedName>
        <fullName evidence="5">Platelet-derived growth factor (PDGF) family profile domain-containing protein</fullName>
    </recommendedName>
</protein>
<evidence type="ECO:0000256" key="3">
    <source>
        <dbReference type="ARBA" id="ARBA00023246"/>
    </source>
</evidence>
<keyword evidence="2 4" id="KW-0339">Growth factor</keyword>
<dbReference type="AlphaFoldDB" id="A0AAV2R6J9"/>
<dbReference type="GO" id="GO:0070851">
    <property type="term" value="F:growth factor receptor binding"/>
    <property type="evidence" value="ECO:0007669"/>
    <property type="project" value="TreeGrafter"/>
</dbReference>
<dbReference type="Pfam" id="PF00341">
    <property type="entry name" value="PDGF"/>
    <property type="match status" value="1"/>
</dbReference>
<comment type="similarity">
    <text evidence="1 4">Belongs to the PDGF/VEGF growth factor family.</text>
</comment>
<dbReference type="PROSITE" id="PS50278">
    <property type="entry name" value="PDGF_2"/>
    <property type="match status" value="1"/>
</dbReference>
<dbReference type="Proteomes" id="UP001497623">
    <property type="component" value="Unassembled WGS sequence"/>
</dbReference>
<dbReference type="GO" id="GO:0005615">
    <property type="term" value="C:extracellular space"/>
    <property type="evidence" value="ECO:0007669"/>
    <property type="project" value="TreeGrafter"/>
</dbReference>
<evidence type="ECO:0000256" key="2">
    <source>
        <dbReference type="ARBA" id="ARBA00023030"/>
    </source>
</evidence>
<accession>A0AAV2R6J9</accession>
<dbReference type="InterPro" id="IPR000072">
    <property type="entry name" value="PDGF/VEGF_dom"/>
</dbReference>
<dbReference type="GO" id="GO:0051781">
    <property type="term" value="P:positive regulation of cell division"/>
    <property type="evidence" value="ECO:0007669"/>
    <property type="project" value="UniProtKB-KW"/>
</dbReference>
<gene>
    <name evidence="6" type="ORF">MNOR_LOCUS20708</name>
</gene>
<organism evidence="6 7">
    <name type="scientific">Meganyctiphanes norvegica</name>
    <name type="common">Northern krill</name>
    <name type="synonym">Thysanopoda norvegica</name>
    <dbReference type="NCBI Taxonomy" id="48144"/>
    <lineage>
        <taxon>Eukaryota</taxon>
        <taxon>Metazoa</taxon>
        <taxon>Ecdysozoa</taxon>
        <taxon>Arthropoda</taxon>
        <taxon>Crustacea</taxon>
        <taxon>Multicrustacea</taxon>
        <taxon>Malacostraca</taxon>
        <taxon>Eumalacostraca</taxon>
        <taxon>Eucarida</taxon>
        <taxon>Euphausiacea</taxon>
        <taxon>Euphausiidae</taxon>
        <taxon>Meganyctiphanes</taxon>
    </lineage>
</organism>
<dbReference type="GO" id="GO:0008284">
    <property type="term" value="P:positive regulation of cell population proliferation"/>
    <property type="evidence" value="ECO:0007669"/>
    <property type="project" value="TreeGrafter"/>
</dbReference>